<proteinExistence type="inferred from homology"/>
<dbReference type="EC" id="2.4.1.17" evidence="2"/>
<comment type="catalytic activity">
    <reaction evidence="6">
        <text>glucuronate acceptor + UDP-alpha-D-glucuronate = acceptor beta-D-glucuronoside + UDP + H(+)</text>
        <dbReference type="Rhea" id="RHEA:21032"/>
        <dbReference type="ChEBI" id="CHEBI:15378"/>
        <dbReference type="ChEBI" id="CHEBI:58052"/>
        <dbReference type="ChEBI" id="CHEBI:58223"/>
        <dbReference type="ChEBI" id="CHEBI:132367"/>
        <dbReference type="ChEBI" id="CHEBI:132368"/>
        <dbReference type="EC" id="2.4.1.17"/>
    </reaction>
</comment>
<dbReference type="Proteomes" id="UP001303046">
    <property type="component" value="Unassembled WGS sequence"/>
</dbReference>
<comment type="similarity">
    <text evidence="1">Belongs to the UDP-glycosyltransferase family.</text>
</comment>
<dbReference type="PANTHER" id="PTHR48043">
    <property type="entry name" value="EG:EG0003.4 PROTEIN-RELATED"/>
    <property type="match status" value="1"/>
</dbReference>
<evidence type="ECO:0000256" key="1">
    <source>
        <dbReference type="ARBA" id="ARBA00009995"/>
    </source>
</evidence>
<organism evidence="7 8">
    <name type="scientific">Necator americanus</name>
    <name type="common">Human hookworm</name>
    <dbReference type="NCBI Taxonomy" id="51031"/>
    <lineage>
        <taxon>Eukaryota</taxon>
        <taxon>Metazoa</taxon>
        <taxon>Ecdysozoa</taxon>
        <taxon>Nematoda</taxon>
        <taxon>Chromadorea</taxon>
        <taxon>Rhabditida</taxon>
        <taxon>Rhabditina</taxon>
        <taxon>Rhabditomorpha</taxon>
        <taxon>Strongyloidea</taxon>
        <taxon>Ancylostomatidae</taxon>
        <taxon>Bunostominae</taxon>
        <taxon>Necator</taxon>
    </lineage>
</organism>
<evidence type="ECO:0000313" key="7">
    <source>
        <dbReference type="EMBL" id="KAK6751118.1"/>
    </source>
</evidence>
<keyword evidence="3" id="KW-0328">Glycosyltransferase</keyword>
<gene>
    <name evidence="7" type="primary">Necator_chrIV.g16144</name>
    <name evidence="7" type="ORF">RB195_002848</name>
</gene>
<accession>A0ABR1DLT1</accession>
<evidence type="ECO:0000256" key="3">
    <source>
        <dbReference type="ARBA" id="ARBA00022676"/>
    </source>
</evidence>
<protein>
    <recommendedName>
        <fullName evidence="2">glucuronosyltransferase</fullName>
        <ecNumber evidence="2">2.4.1.17</ecNumber>
    </recommendedName>
</protein>
<evidence type="ECO:0000256" key="2">
    <source>
        <dbReference type="ARBA" id="ARBA00012544"/>
    </source>
</evidence>
<evidence type="ECO:0000313" key="8">
    <source>
        <dbReference type="Proteomes" id="UP001303046"/>
    </source>
</evidence>
<comment type="caution">
    <text evidence="7">The sequence shown here is derived from an EMBL/GenBank/DDBJ whole genome shotgun (WGS) entry which is preliminary data.</text>
</comment>
<reference evidence="7 8" key="1">
    <citation type="submission" date="2023-08" db="EMBL/GenBank/DDBJ databases">
        <title>A Necator americanus chromosomal reference genome.</title>
        <authorList>
            <person name="Ilik V."/>
            <person name="Petrzelkova K.J."/>
            <person name="Pardy F."/>
            <person name="Fuh T."/>
            <person name="Niatou-Singa F.S."/>
            <person name="Gouil Q."/>
            <person name="Baker L."/>
            <person name="Ritchie M.E."/>
            <person name="Jex A.R."/>
            <person name="Gazzola D."/>
            <person name="Li H."/>
            <person name="Toshio Fujiwara R."/>
            <person name="Zhan B."/>
            <person name="Aroian R.V."/>
            <person name="Pafco B."/>
            <person name="Schwarz E.M."/>
        </authorList>
    </citation>
    <scope>NUCLEOTIDE SEQUENCE [LARGE SCALE GENOMIC DNA]</scope>
    <source>
        <strain evidence="7 8">Aroian</strain>
        <tissue evidence="7">Whole animal</tissue>
    </source>
</reference>
<evidence type="ECO:0000256" key="5">
    <source>
        <dbReference type="ARBA" id="ARBA00022729"/>
    </source>
</evidence>
<keyword evidence="8" id="KW-1185">Reference proteome</keyword>
<dbReference type="InterPro" id="IPR050271">
    <property type="entry name" value="UDP-glycosyltransferase"/>
</dbReference>
<name>A0ABR1DLT1_NECAM</name>
<evidence type="ECO:0000256" key="6">
    <source>
        <dbReference type="ARBA" id="ARBA00047475"/>
    </source>
</evidence>
<keyword evidence="4" id="KW-0808">Transferase</keyword>
<keyword evidence="5" id="KW-0732">Signal</keyword>
<dbReference type="Pfam" id="PF00201">
    <property type="entry name" value="UDPGT"/>
    <property type="match status" value="1"/>
</dbReference>
<evidence type="ECO:0000256" key="4">
    <source>
        <dbReference type="ARBA" id="ARBA00022679"/>
    </source>
</evidence>
<dbReference type="EMBL" id="JAVFWL010000004">
    <property type="protein sequence ID" value="KAK6751118.1"/>
    <property type="molecule type" value="Genomic_DNA"/>
</dbReference>
<dbReference type="PANTHER" id="PTHR48043:SF145">
    <property type="entry name" value="FI06409P-RELATED"/>
    <property type="match status" value="1"/>
</dbReference>
<dbReference type="SUPFAM" id="SSF53756">
    <property type="entry name" value="UDP-Glycosyltransferase/glycogen phosphorylase"/>
    <property type="match status" value="1"/>
</dbReference>
<dbReference type="InterPro" id="IPR002213">
    <property type="entry name" value="UDP_glucos_trans"/>
</dbReference>
<sequence>MASGYKLVMFVLDISNSQVLFNKRVAETLADHGHNVTVVLMQAVDDRAEAEIKFNENVNIYRVNGSVGVSRQELEEQQASDYSMFDRRVWKSMQQGMRLILGSCKNIISNQEFLAWLQKEHFDLAFAHVYQVCPIGLVQVGRIPTWIWLNSAPLVEYVAQQIGVPTIPSYVPPLAMESHDVMTFYERTKSLIGHAMTSLMWERIVANPETELFREFIDPSFPNLADMAKECPLVMVNSNELYELPRPSLAKVINIGGLGMQLQQSKPLPEEFEKIAANADGIIIFSFGSVAPIQKMPKTWKMAFFKAFSKFPNIHFLARYTGEDVNGEFSLFQCIAKVHNEILQREENSNSHED</sequence>